<keyword evidence="1" id="KW-0238">DNA-binding</keyword>
<proteinExistence type="predicted"/>
<accession>B5Y380</accession>
<dbReference type="GO" id="GO:0003677">
    <property type="term" value="F:DNA binding"/>
    <property type="evidence" value="ECO:0007669"/>
    <property type="project" value="UniProtKB-KW"/>
</dbReference>
<dbReference type="EMBL" id="CP000964">
    <property type="protein sequence ID" value="ACI08937.1"/>
    <property type="molecule type" value="Genomic_DNA"/>
</dbReference>
<organism evidence="3 4">
    <name type="scientific">Klebsiella variicola (strain 342)</name>
    <name type="common">Klebsiella pneumoniae</name>
    <dbReference type="NCBI Taxonomy" id="507522"/>
    <lineage>
        <taxon>Bacteria</taxon>
        <taxon>Pseudomonadati</taxon>
        <taxon>Pseudomonadota</taxon>
        <taxon>Gammaproteobacteria</taxon>
        <taxon>Enterobacterales</taxon>
        <taxon>Enterobacteriaceae</taxon>
        <taxon>Klebsiella/Raoultella group</taxon>
        <taxon>Klebsiella</taxon>
        <taxon>Klebsiella pneumoniae complex</taxon>
    </lineage>
</organism>
<dbReference type="InterPro" id="IPR000792">
    <property type="entry name" value="Tscrpt_reg_LuxR_C"/>
</dbReference>
<dbReference type="SUPFAM" id="SSF46894">
    <property type="entry name" value="C-terminal effector domain of the bipartite response regulators"/>
    <property type="match status" value="1"/>
</dbReference>
<evidence type="ECO:0000259" key="2">
    <source>
        <dbReference type="PROSITE" id="PS50043"/>
    </source>
</evidence>
<protein>
    <submittedName>
        <fullName evidence="3">Transcriptional regulator, LuxR family</fullName>
    </submittedName>
</protein>
<dbReference type="AlphaFoldDB" id="B5Y380"/>
<dbReference type="Gene3D" id="1.10.10.10">
    <property type="entry name" value="Winged helix-like DNA-binding domain superfamily/Winged helix DNA-binding domain"/>
    <property type="match status" value="1"/>
</dbReference>
<dbReference type="KEGG" id="kpe:KPK_5150"/>
<name>B5Y380_KLEV3</name>
<reference evidence="3 4" key="1">
    <citation type="journal article" date="2008" name="PLoS Genet.">
        <title>Complete genome sequence of the N2-fixing broad host range endophyte Klebsiella pneumoniae 342 and virulence predictions verified in mice.</title>
        <authorList>
            <person name="Fouts D.E."/>
            <person name="Tyler H.L."/>
            <person name="DeBoy R.T."/>
            <person name="Daugherty S."/>
            <person name="Ren Q."/>
            <person name="Badger J.H."/>
            <person name="Durkin A.S."/>
            <person name="Huot H."/>
            <person name="Shrivastava S."/>
            <person name="Kothari S."/>
            <person name="Dodson R.J."/>
            <person name="Mohamoud Y."/>
            <person name="Khouri H."/>
            <person name="Roesch L.F."/>
            <person name="Krogfelt K.A."/>
            <person name="Struve C."/>
            <person name="Triplett E.W."/>
            <person name="Methe B.A."/>
        </authorList>
    </citation>
    <scope>NUCLEOTIDE SEQUENCE [LARGE SCALE GENOMIC DNA]</scope>
    <source>
        <strain evidence="3 4">342</strain>
    </source>
</reference>
<dbReference type="InterPro" id="IPR036388">
    <property type="entry name" value="WH-like_DNA-bd_sf"/>
</dbReference>
<gene>
    <name evidence="3" type="ordered locus">KPK_5150</name>
</gene>
<sequence length="198" mass="22918">MLKGRFVATSMILVTQDYYLFQGVKNFFPDIIQLDSSGKTILDNEVDEVSLLVDSRSPLCHYDYLVMEAAQSRKRICCIVLDMRHREEHLLSLKSFLNMSLSPADMATLFGLFLEMKSKRLTKEWFDDLRLSLSEQLMLRLLGAGMTMEEVAVNLNTSVKSLYRKRTALYERLGLDNFNEACLFIFRNKLLEHSVRSP</sequence>
<dbReference type="BioCyc" id="KPNE507522:GI0B-5123-MONOMER"/>
<dbReference type="PROSITE" id="PS50043">
    <property type="entry name" value="HTH_LUXR_2"/>
    <property type="match status" value="1"/>
</dbReference>
<evidence type="ECO:0000313" key="4">
    <source>
        <dbReference type="Proteomes" id="UP000001734"/>
    </source>
</evidence>
<feature type="domain" description="HTH luxR-type" evidence="2">
    <location>
        <begin position="124"/>
        <end position="189"/>
    </location>
</feature>
<dbReference type="GO" id="GO:0006355">
    <property type="term" value="P:regulation of DNA-templated transcription"/>
    <property type="evidence" value="ECO:0007669"/>
    <property type="project" value="InterPro"/>
</dbReference>
<dbReference type="SMART" id="SM00421">
    <property type="entry name" value="HTH_LUXR"/>
    <property type="match status" value="1"/>
</dbReference>
<dbReference type="Proteomes" id="UP000001734">
    <property type="component" value="Chromosome"/>
</dbReference>
<evidence type="ECO:0000313" key="3">
    <source>
        <dbReference type="EMBL" id="ACI08937.1"/>
    </source>
</evidence>
<dbReference type="InterPro" id="IPR016032">
    <property type="entry name" value="Sig_transdc_resp-reg_C-effctor"/>
</dbReference>
<evidence type="ECO:0000256" key="1">
    <source>
        <dbReference type="ARBA" id="ARBA00023125"/>
    </source>
</evidence>
<dbReference type="HOGENOM" id="CLU_121844_0_0_6"/>